<feature type="compositionally biased region" description="Basic and acidic residues" evidence="1">
    <location>
        <begin position="9"/>
        <end position="34"/>
    </location>
</feature>
<organism evidence="2 3">
    <name type="scientific">Cardiocondyla obscurior</name>
    <dbReference type="NCBI Taxonomy" id="286306"/>
    <lineage>
        <taxon>Eukaryota</taxon>
        <taxon>Metazoa</taxon>
        <taxon>Ecdysozoa</taxon>
        <taxon>Arthropoda</taxon>
        <taxon>Hexapoda</taxon>
        <taxon>Insecta</taxon>
        <taxon>Pterygota</taxon>
        <taxon>Neoptera</taxon>
        <taxon>Endopterygota</taxon>
        <taxon>Hymenoptera</taxon>
        <taxon>Apocrita</taxon>
        <taxon>Aculeata</taxon>
        <taxon>Formicoidea</taxon>
        <taxon>Formicidae</taxon>
        <taxon>Myrmicinae</taxon>
        <taxon>Cardiocondyla</taxon>
    </lineage>
</organism>
<evidence type="ECO:0000256" key="1">
    <source>
        <dbReference type="SAM" id="MobiDB-lite"/>
    </source>
</evidence>
<feature type="compositionally biased region" description="Basic residues" evidence="1">
    <location>
        <begin position="194"/>
        <end position="203"/>
    </location>
</feature>
<accession>A0AAW2EG05</accession>
<feature type="region of interest" description="Disordered" evidence="1">
    <location>
        <begin position="193"/>
        <end position="217"/>
    </location>
</feature>
<feature type="region of interest" description="Disordered" evidence="1">
    <location>
        <begin position="1"/>
        <end position="35"/>
    </location>
</feature>
<reference evidence="2 3" key="1">
    <citation type="submission" date="2023-03" db="EMBL/GenBank/DDBJ databases">
        <title>High recombination rates correlate with genetic variation in Cardiocondyla obscurior ants.</title>
        <authorList>
            <person name="Errbii M."/>
        </authorList>
    </citation>
    <scope>NUCLEOTIDE SEQUENCE [LARGE SCALE GENOMIC DNA]</scope>
    <source>
        <strain evidence="2">Alpha-2009</strain>
        <tissue evidence="2">Whole body</tissue>
    </source>
</reference>
<comment type="caution">
    <text evidence="2">The sequence shown here is derived from an EMBL/GenBank/DDBJ whole genome shotgun (WGS) entry which is preliminary data.</text>
</comment>
<dbReference type="EMBL" id="JADYXP020000024">
    <property type="protein sequence ID" value="KAL0101678.1"/>
    <property type="molecule type" value="Genomic_DNA"/>
</dbReference>
<feature type="compositionally biased region" description="Basic and acidic residues" evidence="1">
    <location>
        <begin position="204"/>
        <end position="217"/>
    </location>
</feature>
<dbReference type="Proteomes" id="UP001430953">
    <property type="component" value="Unassembled WGS sequence"/>
</dbReference>
<proteinExistence type="predicted"/>
<evidence type="ECO:0000313" key="2">
    <source>
        <dbReference type="EMBL" id="KAL0101678.1"/>
    </source>
</evidence>
<protein>
    <recommendedName>
        <fullName evidence="4">Ribosomal protein S3</fullName>
    </recommendedName>
</protein>
<evidence type="ECO:0000313" key="3">
    <source>
        <dbReference type="Proteomes" id="UP001430953"/>
    </source>
</evidence>
<keyword evidence="3" id="KW-1185">Reference proteome</keyword>
<gene>
    <name evidence="2" type="ORF">PUN28_019086</name>
</gene>
<sequence>MPPFVDLTVKSDGETGGERERIPQTKRGSERVEDTANIESSATISNTISITFSRDLPIFIRHLREGLQSACMLERISLTIKKKNYTNIGETVTDRVRPVVKHPSIRDNRIISENISHSGPSRGQNWLRYARLPPNDLGELILRGSLLRNIIYVRTEGKRDTRRTCLYTPAHLPARLYKHADVFPLDTFRVEGARRRRRRRRPPRSQESRETDRGCCRAARDSLSRRRPVGASFWPFVDFNVYVLFSKSAIVPVTLSRRRNDCSRFTREDHLAYLYLAASRSLTSLPNFSQSLVYDEPVLHHCAPLPAPIRSLSRRLHVILEKRTGVKRISKISGNVTFVARGARSATSDLDSFSAGPAGHEALGRLESRARHHIPHMVSYAARMGHGLKIKTRGSSLLRNKATERGPGALLPPSGSEANN</sequence>
<evidence type="ECO:0008006" key="4">
    <source>
        <dbReference type="Google" id="ProtNLM"/>
    </source>
</evidence>
<name>A0AAW2EG05_9HYME</name>
<dbReference type="AlphaFoldDB" id="A0AAW2EG05"/>